<dbReference type="EMBL" id="LAZR01012904">
    <property type="protein sequence ID" value="KKM24544.1"/>
    <property type="molecule type" value="Genomic_DNA"/>
</dbReference>
<proteinExistence type="predicted"/>
<reference evidence="2" key="1">
    <citation type="journal article" date="2015" name="Nature">
        <title>Complex archaea that bridge the gap between prokaryotes and eukaryotes.</title>
        <authorList>
            <person name="Spang A."/>
            <person name="Saw J.H."/>
            <person name="Jorgensen S.L."/>
            <person name="Zaremba-Niedzwiedzka K."/>
            <person name="Martijn J."/>
            <person name="Lind A.E."/>
            <person name="van Eijk R."/>
            <person name="Schleper C."/>
            <person name="Guy L."/>
            <person name="Ettema T.J."/>
        </authorList>
    </citation>
    <scope>NUCLEOTIDE SEQUENCE</scope>
</reference>
<name>A0A0F9IWX5_9ZZZZ</name>
<organism evidence="2">
    <name type="scientific">marine sediment metagenome</name>
    <dbReference type="NCBI Taxonomy" id="412755"/>
    <lineage>
        <taxon>unclassified sequences</taxon>
        <taxon>metagenomes</taxon>
        <taxon>ecological metagenomes</taxon>
    </lineage>
</organism>
<evidence type="ECO:0000256" key="1">
    <source>
        <dbReference type="SAM" id="Phobius"/>
    </source>
</evidence>
<feature type="transmembrane region" description="Helical" evidence="1">
    <location>
        <begin position="7"/>
        <end position="24"/>
    </location>
</feature>
<gene>
    <name evidence="2" type="ORF">LCGC14_1604010</name>
</gene>
<sequence>MKSILNFLEFVKIMIVVWIFYLIGKSLNDIHFILSTLFLLIIILLGLIIYNFAQQDGGGE</sequence>
<feature type="transmembrane region" description="Helical" evidence="1">
    <location>
        <begin position="30"/>
        <end position="53"/>
    </location>
</feature>
<dbReference type="AlphaFoldDB" id="A0A0F9IWX5"/>
<keyword evidence="1" id="KW-0812">Transmembrane</keyword>
<protein>
    <submittedName>
        <fullName evidence="2">Uncharacterized protein</fullName>
    </submittedName>
</protein>
<comment type="caution">
    <text evidence="2">The sequence shown here is derived from an EMBL/GenBank/DDBJ whole genome shotgun (WGS) entry which is preliminary data.</text>
</comment>
<accession>A0A0F9IWX5</accession>
<evidence type="ECO:0000313" key="2">
    <source>
        <dbReference type="EMBL" id="KKM24544.1"/>
    </source>
</evidence>
<keyword evidence="1" id="KW-1133">Transmembrane helix</keyword>
<keyword evidence="1" id="KW-0472">Membrane</keyword>